<gene>
    <name evidence="2" type="ORF">LWI29_010979</name>
</gene>
<evidence type="ECO:0000313" key="2">
    <source>
        <dbReference type="EMBL" id="KAK0603995.1"/>
    </source>
</evidence>
<dbReference type="AlphaFoldDB" id="A0AA39TDQ3"/>
<proteinExistence type="predicted"/>
<name>A0AA39TDQ3_ACESA</name>
<accession>A0AA39TDQ3</accession>
<feature type="compositionally biased region" description="Basic and acidic residues" evidence="1">
    <location>
        <begin position="30"/>
        <end position="45"/>
    </location>
</feature>
<comment type="caution">
    <text evidence="2">The sequence shown here is derived from an EMBL/GenBank/DDBJ whole genome shotgun (WGS) entry which is preliminary data.</text>
</comment>
<dbReference type="EMBL" id="JAUESC010000002">
    <property type="protein sequence ID" value="KAK0603995.1"/>
    <property type="molecule type" value="Genomic_DNA"/>
</dbReference>
<protein>
    <submittedName>
        <fullName evidence="2">Uncharacterized protein</fullName>
    </submittedName>
</protein>
<dbReference type="Proteomes" id="UP001168877">
    <property type="component" value="Unassembled WGS sequence"/>
</dbReference>
<feature type="compositionally biased region" description="Low complexity" evidence="1">
    <location>
        <begin position="1"/>
        <end position="11"/>
    </location>
</feature>
<evidence type="ECO:0000256" key="1">
    <source>
        <dbReference type="SAM" id="MobiDB-lite"/>
    </source>
</evidence>
<feature type="compositionally biased region" description="Polar residues" evidence="1">
    <location>
        <begin position="46"/>
        <end position="62"/>
    </location>
</feature>
<organism evidence="2 3">
    <name type="scientific">Acer saccharum</name>
    <name type="common">Sugar maple</name>
    <dbReference type="NCBI Taxonomy" id="4024"/>
    <lineage>
        <taxon>Eukaryota</taxon>
        <taxon>Viridiplantae</taxon>
        <taxon>Streptophyta</taxon>
        <taxon>Embryophyta</taxon>
        <taxon>Tracheophyta</taxon>
        <taxon>Spermatophyta</taxon>
        <taxon>Magnoliopsida</taxon>
        <taxon>eudicotyledons</taxon>
        <taxon>Gunneridae</taxon>
        <taxon>Pentapetalae</taxon>
        <taxon>rosids</taxon>
        <taxon>malvids</taxon>
        <taxon>Sapindales</taxon>
        <taxon>Sapindaceae</taxon>
        <taxon>Hippocastanoideae</taxon>
        <taxon>Acereae</taxon>
        <taxon>Acer</taxon>
    </lineage>
</organism>
<feature type="region of interest" description="Disordered" evidence="1">
    <location>
        <begin position="1"/>
        <end position="62"/>
    </location>
</feature>
<sequence>MDSASDQSDSSTDQEESRDVNQGTINRMKKQQETRSKSKQQENRSKSNQTSQMNRSLNTTLDRPTATTIASWVSLVIVLSPSSVGQPSSTSSSAVLSHELSPCEAPSSLQVTSSQPSTTAILPAAPPVQPLSPAVAPSPPDFMAFELVSADVVAAPLVLASTQQSIRSTSSPVLPAADSIPPAAIAAPAPVNDHPMTTRAKSSIHKPIQRLNLHTCLQSSVDFEPSTVPQA</sequence>
<keyword evidence="3" id="KW-1185">Reference proteome</keyword>
<reference evidence="2" key="1">
    <citation type="journal article" date="2022" name="Plant J.">
        <title>Strategies of tolerance reflected in two North American maple genomes.</title>
        <authorList>
            <person name="McEvoy S.L."/>
            <person name="Sezen U.U."/>
            <person name="Trouern-Trend A."/>
            <person name="McMahon S.M."/>
            <person name="Schaberg P.G."/>
            <person name="Yang J."/>
            <person name="Wegrzyn J.L."/>
            <person name="Swenson N.G."/>
        </authorList>
    </citation>
    <scope>NUCLEOTIDE SEQUENCE</scope>
    <source>
        <strain evidence="2">NS2018</strain>
    </source>
</reference>
<evidence type="ECO:0000313" key="3">
    <source>
        <dbReference type="Proteomes" id="UP001168877"/>
    </source>
</evidence>
<reference evidence="2" key="2">
    <citation type="submission" date="2023-06" db="EMBL/GenBank/DDBJ databases">
        <authorList>
            <person name="Swenson N.G."/>
            <person name="Wegrzyn J.L."/>
            <person name="Mcevoy S.L."/>
        </authorList>
    </citation>
    <scope>NUCLEOTIDE SEQUENCE</scope>
    <source>
        <strain evidence="2">NS2018</strain>
        <tissue evidence="2">Leaf</tissue>
    </source>
</reference>